<keyword evidence="2" id="KW-1185">Reference proteome</keyword>
<evidence type="ECO:0000313" key="1">
    <source>
        <dbReference type="EMBL" id="MBO2012228.1"/>
    </source>
</evidence>
<reference evidence="1 2" key="1">
    <citation type="submission" date="2021-03" db="EMBL/GenBank/DDBJ databases">
        <authorList>
            <person name="Kim M.K."/>
        </authorList>
    </citation>
    <scope>NUCLEOTIDE SEQUENCE [LARGE SCALE GENOMIC DNA]</scope>
    <source>
        <strain evidence="1 2">BT442</strain>
    </source>
</reference>
<comment type="caution">
    <text evidence="1">The sequence shown here is derived from an EMBL/GenBank/DDBJ whole genome shotgun (WGS) entry which is preliminary data.</text>
</comment>
<organism evidence="1 2">
    <name type="scientific">Hymenobacter negativus</name>
    <dbReference type="NCBI Taxonomy" id="2795026"/>
    <lineage>
        <taxon>Bacteria</taxon>
        <taxon>Pseudomonadati</taxon>
        <taxon>Bacteroidota</taxon>
        <taxon>Cytophagia</taxon>
        <taxon>Cytophagales</taxon>
        <taxon>Hymenobacteraceae</taxon>
        <taxon>Hymenobacter</taxon>
    </lineage>
</organism>
<proteinExistence type="predicted"/>
<dbReference type="EMBL" id="JAGETZ010000015">
    <property type="protein sequence ID" value="MBO2012228.1"/>
    <property type="molecule type" value="Genomic_DNA"/>
</dbReference>
<evidence type="ECO:0008006" key="3">
    <source>
        <dbReference type="Google" id="ProtNLM"/>
    </source>
</evidence>
<name>A0ABS3QMH8_9BACT</name>
<accession>A0ABS3QMH8</accession>
<evidence type="ECO:0000313" key="2">
    <source>
        <dbReference type="Proteomes" id="UP000664369"/>
    </source>
</evidence>
<sequence length="70" mass="8234">MYDVTRGVVLNDSTVRTQTGRSTYAYRGTNQQSYTDSVSRLYRIDYRAARSVLLRRDSTRTYLPGEYWPE</sequence>
<gene>
    <name evidence="1" type="ORF">J4E00_24390</name>
</gene>
<dbReference type="RefSeq" id="WP_208177994.1">
    <property type="nucleotide sequence ID" value="NZ_JAGETZ010000015.1"/>
</dbReference>
<dbReference type="Proteomes" id="UP000664369">
    <property type="component" value="Unassembled WGS sequence"/>
</dbReference>
<protein>
    <recommendedName>
        <fullName evidence="3">RHS repeat-associated core domain-containing protein</fullName>
    </recommendedName>
</protein>